<protein>
    <recommendedName>
        <fullName evidence="6">Chromo domain-containing protein</fullName>
    </recommendedName>
</protein>
<evidence type="ECO:0000256" key="5">
    <source>
        <dbReference type="SAM" id="MobiDB-lite"/>
    </source>
</evidence>
<dbReference type="InterPro" id="IPR036770">
    <property type="entry name" value="Ankyrin_rpt-contain_sf"/>
</dbReference>
<feature type="coiled-coil region" evidence="4">
    <location>
        <begin position="423"/>
        <end position="478"/>
    </location>
</feature>
<feature type="compositionally biased region" description="Low complexity" evidence="5">
    <location>
        <begin position="1124"/>
        <end position="1154"/>
    </location>
</feature>
<organism evidence="7 8">
    <name type="scientific">Prymnesium parvum</name>
    <name type="common">Toxic golden alga</name>
    <dbReference type="NCBI Taxonomy" id="97485"/>
    <lineage>
        <taxon>Eukaryota</taxon>
        <taxon>Haptista</taxon>
        <taxon>Haptophyta</taxon>
        <taxon>Prymnesiophyceae</taxon>
        <taxon>Prymnesiales</taxon>
        <taxon>Prymnesiaceae</taxon>
        <taxon>Prymnesium</taxon>
    </lineage>
</organism>
<evidence type="ECO:0000256" key="4">
    <source>
        <dbReference type="SAM" id="Coils"/>
    </source>
</evidence>
<dbReference type="Proteomes" id="UP001515480">
    <property type="component" value="Unassembled WGS sequence"/>
</dbReference>
<accession>A0AB34IYM2</accession>
<evidence type="ECO:0000256" key="1">
    <source>
        <dbReference type="ARBA" id="ARBA00022737"/>
    </source>
</evidence>
<feature type="repeat" description="ANK" evidence="3">
    <location>
        <begin position="135"/>
        <end position="167"/>
    </location>
</feature>
<evidence type="ECO:0000259" key="6">
    <source>
        <dbReference type="PROSITE" id="PS50013"/>
    </source>
</evidence>
<feature type="region of interest" description="Disordered" evidence="5">
    <location>
        <begin position="892"/>
        <end position="914"/>
    </location>
</feature>
<comment type="caution">
    <text evidence="7">The sequence shown here is derived from an EMBL/GenBank/DDBJ whole genome shotgun (WGS) entry which is preliminary data.</text>
</comment>
<gene>
    <name evidence="7" type="ORF">AB1Y20_006485</name>
</gene>
<proteinExistence type="predicted"/>
<evidence type="ECO:0000256" key="3">
    <source>
        <dbReference type="PROSITE-ProRule" id="PRU00023"/>
    </source>
</evidence>
<feature type="compositionally biased region" description="Basic and acidic residues" evidence="5">
    <location>
        <begin position="1092"/>
        <end position="1103"/>
    </location>
</feature>
<dbReference type="SUPFAM" id="SSF48403">
    <property type="entry name" value="Ankyrin repeat"/>
    <property type="match status" value="1"/>
</dbReference>
<name>A0AB34IYM2_PRYPA</name>
<feature type="region of interest" description="Disordered" evidence="5">
    <location>
        <begin position="279"/>
        <end position="353"/>
    </location>
</feature>
<dbReference type="PANTHER" id="PTHR24124:SF14">
    <property type="entry name" value="CHROMOSOME UNDETERMINED SCAFFOLD_25, WHOLE GENOME SHOTGUN SEQUENCE"/>
    <property type="match status" value="1"/>
</dbReference>
<dbReference type="PROSITE" id="PS50088">
    <property type="entry name" value="ANK_REPEAT"/>
    <property type="match status" value="5"/>
</dbReference>
<keyword evidence="2 3" id="KW-0040">ANK repeat</keyword>
<reference evidence="7 8" key="1">
    <citation type="journal article" date="2024" name="Science">
        <title>Giant polyketide synthase enzymes in the biosynthesis of giant marine polyether toxins.</title>
        <authorList>
            <person name="Fallon T.R."/>
            <person name="Shende V.V."/>
            <person name="Wierzbicki I.H."/>
            <person name="Pendleton A.L."/>
            <person name="Watervoot N.F."/>
            <person name="Auber R.P."/>
            <person name="Gonzalez D.J."/>
            <person name="Wisecaver J.H."/>
            <person name="Moore B.S."/>
        </authorList>
    </citation>
    <scope>NUCLEOTIDE SEQUENCE [LARGE SCALE GENOMIC DNA]</scope>
    <source>
        <strain evidence="7 8">12B1</strain>
    </source>
</reference>
<dbReference type="InterPro" id="IPR000953">
    <property type="entry name" value="Chromo/chromo_shadow_dom"/>
</dbReference>
<sequence>MSHPPPRPSSAGLMGSKLLFATAEGNVRAVRSALHAGCGVDARDSRGRTALMLAAEQGHALILRTLLDASADLLLKDQRGWTALMWAARSGKADAVAQICSSAAEEDDERLVSPNDDESDAEPLSRRVLEAVSADGSTALHLAASSGQPAVTRVLLEASADPLAVDGSGRTALHVASGCGDVEAMEALLRSREPLLRMRAHGGETALHAAAGAASHAAISLLLRSSADVHAKDSRRCTPLHYAMRTGDEACIALLLDAGITVGVAMRTPSAAERIRAIRSAVTPRKPPAASPPPADTPPPPPPPLKSAGKENSAGQPWADKPYAPPLEHTAVRSPRHVPPYEERSPPPGEQLERYSHSAGFHAARLAADADADASADGSGARAQLGLVHAQLQSLEDKVRQLFHADAAAAPAVEPHVVLVRAMEKVERRLIGVEARAMASEQQLEQWAAAGRGEAKALDELRERLRVCEARLDDEKARSDARTEGEDMAALVREEVAKATRAHFERLERRSSADEAERREQQLLFERQSSRLAQVEEAHAEMKRQLLEMRSSRLAQVRDEQAEVKRQQVILEAHSSRLSQLEEEQAEVKRQQLLLETHSSRLSHLEEAKTELKQQILLEAHSSRLAQVEEAQAEVKQLLLLEAQSSRLEQVEEAQAEVKRQRLLLETQSSRLAKLEEGYEEMKRQLLEVQSSRLATMEQVHAEVHRQLDEVRSRLAHPEEEQAEVKSQQVLETHSSTLAHLEEEQAKARRHQVFLEALSSRLAHLEEAQEEVKRQQVLLEANSSQLPQAEEAHAEMRRQQVIVETHSSRLTQVEEAQAELGLAVEARAEANVTEWQAARQQQQQLLRHLSQLAETQAALEREVASSHSQKVRALEYARPSSEERAPQLRWEGGATQQGRVSEAARREWGSGGGTVSLNDEERWARAKEEHNQVHSKVNHLADMVEQMMDERFQRDKAITAELNAVQLKVVELERALASRAVGRGPPDQSAGPPAARDFAEVQSQLEMHVEAAMDAQWKAAMAEAQALVEAEAEGRRALEQRVLTQLELHEGELEELRRSQRHDAQVDALAAQVNSLREQLVEAVLPPAASRPGEEARRGDGRGEAPSQRVASSSLGLDADESDASSAPPAAARRKQPPAAAQSSAGDASSASTLASHTPVLRRWKSFKLGHSTALPALHEGAAMARAPGGPPSPVAKSLKSIREEVGSRITLRMARDKLIDIHSGLSPLEELEDWLSLMDQQMRHALAEEHFLAKKQLEHTEAQSSLKDVVSVARQLEQRKRLQQRLFAARSRGEEVIHIVRVCLSYYFMGALQRRYHLLRNRLCFALLNWQRLALGHTQESSKSAHVQLQRANQSVDHLLQEIMQKLQLLEEADAAWLDEKPKPRWLKRHKETSTCPPALYQPEAVLDQRGTGPTKLLLVKWVGFSTPSWELESKMAEVKGFPELLRKSERAPSSTYLV</sequence>
<dbReference type="InterPro" id="IPR002110">
    <property type="entry name" value="Ankyrin_rpt"/>
</dbReference>
<evidence type="ECO:0000313" key="7">
    <source>
        <dbReference type="EMBL" id="KAL1510154.1"/>
    </source>
</evidence>
<dbReference type="Gene3D" id="1.25.40.20">
    <property type="entry name" value="Ankyrin repeat-containing domain"/>
    <property type="match status" value="2"/>
</dbReference>
<dbReference type="PROSITE" id="PS50297">
    <property type="entry name" value="ANK_REP_REGION"/>
    <property type="match status" value="5"/>
</dbReference>
<keyword evidence="8" id="KW-1185">Reference proteome</keyword>
<dbReference type="EMBL" id="JBGBPQ010000015">
    <property type="protein sequence ID" value="KAL1510154.1"/>
    <property type="molecule type" value="Genomic_DNA"/>
</dbReference>
<dbReference type="PANTHER" id="PTHR24124">
    <property type="entry name" value="ANKYRIN REPEAT FAMILY A"/>
    <property type="match status" value="1"/>
</dbReference>
<dbReference type="GO" id="GO:0010468">
    <property type="term" value="P:regulation of gene expression"/>
    <property type="evidence" value="ECO:0007669"/>
    <property type="project" value="TreeGrafter"/>
</dbReference>
<feature type="coiled-coil region" evidence="4">
    <location>
        <begin position="755"/>
        <end position="785"/>
    </location>
</feature>
<feature type="domain" description="Chromo" evidence="6">
    <location>
        <begin position="1402"/>
        <end position="1447"/>
    </location>
</feature>
<feature type="compositionally biased region" description="Pro residues" evidence="5">
    <location>
        <begin position="285"/>
        <end position="305"/>
    </location>
</feature>
<evidence type="ECO:0000256" key="2">
    <source>
        <dbReference type="ARBA" id="ARBA00023043"/>
    </source>
</evidence>
<feature type="repeat" description="ANK" evidence="3">
    <location>
        <begin position="46"/>
        <end position="78"/>
    </location>
</feature>
<feature type="region of interest" description="Disordered" evidence="5">
    <location>
        <begin position="1084"/>
        <end position="1154"/>
    </location>
</feature>
<keyword evidence="4" id="KW-0175">Coiled coil</keyword>
<dbReference type="GO" id="GO:0005634">
    <property type="term" value="C:nucleus"/>
    <property type="evidence" value="ECO:0007669"/>
    <property type="project" value="TreeGrafter"/>
</dbReference>
<keyword evidence="1" id="KW-0677">Repeat</keyword>
<feature type="coiled-coil region" evidence="4">
    <location>
        <begin position="525"/>
        <end position="692"/>
    </location>
</feature>
<feature type="compositionally biased region" description="Basic and acidic residues" evidence="5">
    <location>
        <begin position="339"/>
        <end position="353"/>
    </location>
</feature>
<feature type="coiled-coil region" evidence="4">
    <location>
        <begin position="1021"/>
        <end position="1079"/>
    </location>
</feature>
<dbReference type="CDD" id="cd00024">
    <property type="entry name" value="CD_CSD"/>
    <property type="match status" value="1"/>
</dbReference>
<dbReference type="SUPFAM" id="SSF54160">
    <property type="entry name" value="Chromo domain-like"/>
    <property type="match status" value="1"/>
</dbReference>
<dbReference type="SMART" id="SM00298">
    <property type="entry name" value="CHROMO"/>
    <property type="match status" value="1"/>
</dbReference>
<dbReference type="Pfam" id="PF12796">
    <property type="entry name" value="Ank_2"/>
    <property type="match status" value="3"/>
</dbReference>
<dbReference type="SMART" id="SM00248">
    <property type="entry name" value="ANK"/>
    <property type="match status" value="6"/>
</dbReference>
<feature type="repeat" description="ANK" evidence="3">
    <location>
        <begin position="168"/>
        <end position="190"/>
    </location>
</feature>
<feature type="repeat" description="ANK" evidence="3">
    <location>
        <begin position="235"/>
        <end position="267"/>
    </location>
</feature>
<dbReference type="InterPro" id="IPR016197">
    <property type="entry name" value="Chromo-like_dom_sf"/>
</dbReference>
<evidence type="ECO:0000313" key="8">
    <source>
        <dbReference type="Proteomes" id="UP001515480"/>
    </source>
</evidence>
<feature type="repeat" description="ANK" evidence="3">
    <location>
        <begin position="202"/>
        <end position="234"/>
    </location>
</feature>
<dbReference type="PROSITE" id="PS50013">
    <property type="entry name" value="CHROMO_2"/>
    <property type="match status" value="1"/>
</dbReference>